<dbReference type="InterPro" id="IPR041546">
    <property type="entry name" value="ClpA/ClpB_AAA_lid"/>
</dbReference>
<dbReference type="GO" id="GO:0034605">
    <property type="term" value="P:cellular response to heat"/>
    <property type="evidence" value="ECO:0007669"/>
    <property type="project" value="TreeGrafter"/>
</dbReference>
<dbReference type="Pfam" id="PF10431">
    <property type="entry name" value="ClpB_D2-small"/>
    <property type="match status" value="1"/>
</dbReference>
<name>A0A5R9DU30_9LACT</name>
<dbReference type="GO" id="GO:0005737">
    <property type="term" value="C:cytoplasm"/>
    <property type="evidence" value="ECO:0007669"/>
    <property type="project" value="TreeGrafter"/>
</dbReference>
<sequence>MFEELFTESARQVMIFAAEQAYYLRHQAVGTEHILLGLAREESGIAGKALRGMGADYQTLLTELEIIHGKVNAPRMQGDIVIPYSPRAKKIIMNASNDAKRLGVPKVGTEHLLLGMLKEEILATVLLKNLGIDLNELRKTIYEMVGVNDSTGRVQNSRRGRQKQQQQQNGATSSTTPTLDSLARDLTQLARDGKLDPVVGRANEIRRIIQIVSRRSKNNPVLVGEPGVGKTAIAEGLAERIVSGGVAENIANKRLMMLDMGSLVAGTKYRGEFEERMKKIIEEITEDGNTILFIDELHTLIGAGSAEGAVDAANILKPALARGEIQIIGATTLDEYQKHIEKDAALERRFSKVQIDEPTQQESVQIIHGLKERYEKHHNVEITDEAVEAAVKLSTRYLTERRLPDKAVDLIDEASAKVRIDATTHSTNLSDLEKKLGELSDKKEKAILARDFDTAAKIREEEQKVETQIEAAAKAESKDKGEGEAILKVSPEDIAEVITISTGIPVKQLDAAESKRLVHLEEELHERVIGQDDAVVSVSKAIRRAYSGLKSPKRPIGSFMFLGPTGVGKTELAKALASSIFGSEDNMIRVDMSEYMEKHSVSRLVGSPPGYVGYDEAGQLTEQVRQKPYSVILLDEVEKAHPDVFNMLLQVFDDGHMTDGKGRRVDFRNTIIIMTSNMGATALRDDKSVGFGAVDYTDDFKAMEARVMEEVKRGFRPEFINRIDEIIVFHPLSKDQIKEIVKLQAQDIINRLHDLEIEARVTETALEIIADAGFDPEYGARPIRRAIQKQIEDELSEMMLSGDIKLGDNITIGGRQGAININNRSK</sequence>
<dbReference type="InterPro" id="IPR036628">
    <property type="entry name" value="Clp_N_dom_sf"/>
</dbReference>
<dbReference type="SMART" id="SM00382">
    <property type="entry name" value="AAA"/>
    <property type="match status" value="2"/>
</dbReference>
<dbReference type="InterPro" id="IPR001943">
    <property type="entry name" value="UVR_dom"/>
</dbReference>
<evidence type="ECO:0000256" key="7">
    <source>
        <dbReference type="RuleBase" id="RU004432"/>
    </source>
</evidence>
<dbReference type="SMART" id="SM01086">
    <property type="entry name" value="ClpB_D2-small"/>
    <property type="match status" value="1"/>
</dbReference>
<evidence type="ECO:0000256" key="5">
    <source>
        <dbReference type="ARBA" id="ARBA00025613"/>
    </source>
</evidence>
<keyword evidence="12" id="KW-0645">Protease</keyword>
<dbReference type="GO" id="GO:0005524">
    <property type="term" value="F:ATP binding"/>
    <property type="evidence" value="ECO:0007669"/>
    <property type="project" value="UniProtKB-KW"/>
</dbReference>
<dbReference type="InterPro" id="IPR018368">
    <property type="entry name" value="ClpA/B_CS1"/>
</dbReference>
<keyword evidence="12" id="KW-0378">Hydrolase</keyword>
<dbReference type="FunFam" id="3.40.50.300:FF:000025">
    <property type="entry name" value="ATP-dependent Clp protease subunit"/>
    <property type="match status" value="1"/>
</dbReference>
<dbReference type="EMBL" id="VBSP01000047">
    <property type="protein sequence ID" value="TLQ39806.1"/>
    <property type="molecule type" value="Genomic_DNA"/>
</dbReference>
<evidence type="ECO:0000256" key="6">
    <source>
        <dbReference type="PROSITE-ProRule" id="PRU01251"/>
    </source>
</evidence>
<accession>A0A5R9DU30</accession>
<dbReference type="InterPro" id="IPR027417">
    <property type="entry name" value="P-loop_NTPase"/>
</dbReference>
<keyword evidence="2 7" id="KW-0547">Nucleotide-binding</keyword>
<dbReference type="GO" id="GO:0006508">
    <property type="term" value="P:proteolysis"/>
    <property type="evidence" value="ECO:0007669"/>
    <property type="project" value="UniProtKB-KW"/>
</dbReference>
<dbReference type="CDD" id="cd19499">
    <property type="entry name" value="RecA-like_ClpB_Hsp104-like"/>
    <property type="match status" value="1"/>
</dbReference>
<reference evidence="12 13" key="1">
    <citation type="submission" date="2019-05" db="EMBL/GenBank/DDBJ databases">
        <title>The metagenome of a microbial culture collection derived from dairy environment covers the genomic content of the human microbiome.</title>
        <authorList>
            <person name="Roder T."/>
            <person name="Wuthrich D."/>
            <person name="Sattari Z."/>
            <person name="Von Ah U."/>
            <person name="Bar C."/>
            <person name="Ronchi F."/>
            <person name="Macpherson A.J."/>
            <person name="Ganal-Vonarburg S.C."/>
            <person name="Bruggmann R."/>
            <person name="Vergeres G."/>
        </authorList>
    </citation>
    <scope>NUCLEOTIDE SEQUENCE [LARGE SCALE GENOMIC DNA]</scope>
    <source>
        <strain evidence="12 13">FAM 24227</strain>
    </source>
</reference>
<dbReference type="Proteomes" id="UP000306420">
    <property type="component" value="Unassembled WGS sequence"/>
</dbReference>
<dbReference type="SUPFAM" id="SSF52540">
    <property type="entry name" value="P-loop containing nucleoside triphosphate hydrolases"/>
    <property type="match status" value="2"/>
</dbReference>
<evidence type="ECO:0000256" key="9">
    <source>
        <dbReference type="SAM" id="MobiDB-lite"/>
    </source>
</evidence>
<keyword evidence="3 7" id="KW-0067">ATP-binding</keyword>
<evidence type="ECO:0000256" key="8">
    <source>
        <dbReference type="SAM" id="Coils"/>
    </source>
</evidence>
<dbReference type="InterPro" id="IPR050130">
    <property type="entry name" value="ClpA_ClpB"/>
</dbReference>
<dbReference type="Pfam" id="PF00004">
    <property type="entry name" value="AAA"/>
    <property type="match status" value="1"/>
</dbReference>
<feature type="domain" description="Clp R" evidence="11">
    <location>
        <begin position="2"/>
        <end position="147"/>
    </location>
</feature>
<dbReference type="GO" id="GO:0016887">
    <property type="term" value="F:ATP hydrolysis activity"/>
    <property type="evidence" value="ECO:0007669"/>
    <property type="project" value="InterPro"/>
</dbReference>
<evidence type="ECO:0000256" key="2">
    <source>
        <dbReference type="ARBA" id="ARBA00022741"/>
    </source>
</evidence>
<dbReference type="OrthoDB" id="9803641at2"/>
<dbReference type="Gene3D" id="1.10.1780.10">
    <property type="entry name" value="Clp, N-terminal domain"/>
    <property type="match status" value="1"/>
</dbReference>
<comment type="similarity">
    <text evidence="7">Belongs to the ClpA/ClpB family.</text>
</comment>
<keyword evidence="1 6" id="KW-0677">Repeat</keyword>
<protein>
    <submittedName>
        <fullName evidence="12">ATP-dependent Clp protease ATP-binding subunit</fullName>
    </submittedName>
</protein>
<feature type="domain" description="UVR" evidence="10">
    <location>
        <begin position="433"/>
        <end position="468"/>
    </location>
</feature>
<dbReference type="PANTHER" id="PTHR11638:SF18">
    <property type="entry name" value="HEAT SHOCK PROTEIN 104"/>
    <property type="match status" value="1"/>
</dbReference>
<dbReference type="Pfam" id="PF17871">
    <property type="entry name" value="AAA_lid_9"/>
    <property type="match status" value="1"/>
</dbReference>
<dbReference type="PROSITE" id="PS51903">
    <property type="entry name" value="CLP_R"/>
    <property type="match status" value="1"/>
</dbReference>
<feature type="compositionally biased region" description="Low complexity" evidence="9">
    <location>
        <begin position="163"/>
        <end position="176"/>
    </location>
</feature>
<keyword evidence="8" id="KW-0175">Coiled coil</keyword>
<comment type="function">
    <text evidence="5">Part of a stress-induced multi-chaperone system, it is involved in the recovery of the cell from heat-induced damage, in cooperation with DnaK, DnaJ and GrpE. Acts before DnaK, in the processing of protein aggregates. Protein binding stimulates the ATPase activity; ATP hydrolysis unfolds the denatured protein aggregates, which probably helps expose new hydrophobic binding sites on the surface of ClpB-bound aggregates, contributing to the solubilization and refolding of denatured protein aggregates by DnaK.</text>
</comment>
<proteinExistence type="inferred from homology"/>
<dbReference type="InterPro" id="IPR001270">
    <property type="entry name" value="ClpA/B"/>
</dbReference>
<comment type="caution">
    <text evidence="12">The sequence shown here is derived from an EMBL/GenBank/DDBJ whole genome shotgun (WGS) entry which is preliminary data.</text>
</comment>
<dbReference type="InterPro" id="IPR003959">
    <property type="entry name" value="ATPase_AAA_core"/>
</dbReference>
<organism evidence="12 13">
    <name type="scientific">Ruoffia tabacinasalis</name>
    <dbReference type="NCBI Taxonomy" id="87458"/>
    <lineage>
        <taxon>Bacteria</taxon>
        <taxon>Bacillati</taxon>
        <taxon>Bacillota</taxon>
        <taxon>Bacilli</taxon>
        <taxon>Lactobacillales</taxon>
        <taxon>Aerococcaceae</taxon>
        <taxon>Ruoffia</taxon>
    </lineage>
</organism>
<evidence type="ECO:0000259" key="11">
    <source>
        <dbReference type="PROSITE" id="PS51903"/>
    </source>
</evidence>
<dbReference type="CDD" id="cd00009">
    <property type="entry name" value="AAA"/>
    <property type="match status" value="1"/>
</dbReference>
<dbReference type="InterPro" id="IPR028299">
    <property type="entry name" value="ClpA/B_CS2"/>
</dbReference>
<dbReference type="PRINTS" id="PR00300">
    <property type="entry name" value="CLPPROTEASEA"/>
</dbReference>
<dbReference type="Gene3D" id="4.10.860.10">
    <property type="entry name" value="UVR domain"/>
    <property type="match status" value="1"/>
</dbReference>
<dbReference type="PANTHER" id="PTHR11638">
    <property type="entry name" value="ATP-DEPENDENT CLP PROTEASE"/>
    <property type="match status" value="1"/>
</dbReference>
<dbReference type="SUPFAM" id="SSF81923">
    <property type="entry name" value="Double Clp-N motif"/>
    <property type="match status" value="1"/>
</dbReference>
<keyword evidence="4 7" id="KW-0143">Chaperone</keyword>
<dbReference type="PROSITE" id="PS50151">
    <property type="entry name" value="UVR"/>
    <property type="match status" value="1"/>
</dbReference>
<evidence type="ECO:0000259" key="10">
    <source>
        <dbReference type="PROSITE" id="PS50151"/>
    </source>
</evidence>
<dbReference type="RefSeq" id="WP_138405274.1">
    <property type="nucleotide sequence ID" value="NZ_VBSP01000047.1"/>
</dbReference>
<dbReference type="Gene3D" id="3.40.50.300">
    <property type="entry name" value="P-loop containing nucleotide triphosphate hydrolases"/>
    <property type="match status" value="2"/>
</dbReference>
<evidence type="ECO:0000256" key="4">
    <source>
        <dbReference type="ARBA" id="ARBA00023186"/>
    </source>
</evidence>
<evidence type="ECO:0000313" key="13">
    <source>
        <dbReference type="Proteomes" id="UP000306420"/>
    </source>
</evidence>
<feature type="region of interest" description="Disordered" evidence="9">
    <location>
        <begin position="151"/>
        <end position="180"/>
    </location>
</feature>
<evidence type="ECO:0000256" key="3">
    <source>
        <dbReference type="ARBA" id="ARBA00022840"/>
    </source>
</evidence>
<dbReference type="InterPro" id="IPR003593">
    <property type="entry name" value="AAA+_ATPase"/>
</dbReference>
<gene>
    <name evidence="12" type="ORF">FEZ33_10150</name>
</gene>
<dbReference type="FunFam" id="3.40.50.300:FF:000010">
    <property type="entry name" value="Chaperone clpB 1, putative"/>
    <property type="match status" value="1"/>
</dbReference>
<evidence type="ECO:0000256" key="1">
    <source>
        <dbReference type="ARBA" id="ARBA00022737"/>
    </source>
</evidence>
<evidence type="ECO:0000313" key="12">
    <source>
        <dbReference type="EMBL" id="TLQ39806.1"/>
    </source>
</evidence>
<dbReference type="PROSITE" id="PS00870">
    <property type="entry name" value="CLPAB_1"/>
    <property type="match status" value="1"/>
</dbReference>
<dbReference type="Pfam" id="PF07724">
    <property type="entry name" value="AAA_2"/>
    <property type="match status" value="1"/>
</dbReference>
<dbReference type="GO" id="GO:0008233">
    <property type="term" value="F:peptidase activity"/>
    <property type="evidence" value="ECO:0007669"/>
    <property type="project" value="UniProtKB-KW"/>
</dbReference>
<dbReference type="Gene3D" id="1.10.8.60">
    <property type="match status" value="2"/>
</dbReference>
<dbReference type="PROSITE" id="PS00871">
    <property type="entry name" value="CLPAB_2"/>
    <property type="match status" value="1"/>
</dbReference>
<feature type="coiled-coil region" evidence="8">
    <location>
        <begin position="429"/>
        <end position="478"/>
    </location>
</feature>
<dbReference type="InterPro" id="IPR004176">
    <property type="entry name" value="Clp_R_N"/>
</dbReference>
<dbReference type="Pfam" id="PF02861">
    <property type="entry name" value="Clp_N"/>
    <property type="match status" value="1"/>
</dbReference>
<dbReference type="AlphaFoldDB" id="A0A5R9DU30"/>
<dbReference type="InterPro" id="IPR019489">
    <property type="entry name" value="Clp_ATPase_C"/>
</dbReference>